<accession>Q56YL1</accession>
<dbReference type="AlphaFoldDB" id="Q56YL1"/>
<proteinExistence type="evidence at transcript level"/>
<evidence type="ECO:0000313" key="1">
    <source>
        <dbReference type="EMBL" id="BAD94077.1"/>
    </source>
</evidence>
<organism evidence="1">
    <name type="scientific">Arabidopsis thaliana</name>
    <name type="common">Mouse-ear cress</name>
    <dbReference type="NCBI Taxonomy" id="3702"/>
    <lineage>
        <taxon>Eukaryota</taxon>
        <taxon>Viridiplantae</taxon>
        <taxon>Streptophyta</taxon>
        <taxon>Embryophyta</taxon>
        <taxon>Tracheophyta</taxon>
        <taxon>Spermatophyta</taxon>
        <taxon>Magnoliopsida</taxon>
        <taxon>eudicotyledons</taxon>
        <taxon>Gunneridae</taxon>
        <taxon>Pentapetalae</taxon>
        <taxon>rosids</taxon>
        <taxon>malvids</taxon>
        <taxon>Brassicales</taxon>
        <taxon>Brassicaceae</taxon>
        <taxon>Camelineae</taxon>
        <taxon>Arabidopsis</taxon>
    </lineage>
</organism>
<protein>
    <submittedName>
        <fullName evidence="1">Uncharacterized protein</fullName>
    </submittedName>
</protein>
<sequence length="59" mass="6847">MVIHESYDATRVKYGVDSIWNGAPARMTRVEDVADDRVLSMSLHRFSYSIFTNCFGEDW</sequence>
<name>Q56YL1_ARATH</name>
<reference evidence="1" key="1">
    <citation type="submission" date="2005-03" db="EMBL/GenBank/DDBJ databases">
        <title>Large-scale analysis of RIKEN Arabidopsis full-length (RAFL) cDNAs.</title>
        <authorList>
            <person name="Totoki Y."/>
            <person name="Seki M."/>
            <person name="Ishida J."/>
            <person name="Nakajima M."/>
            <person name="Enju A."/>
            <person name="Kamiya A."/>
            <person name="Narusaka M."/>
            <person name="Shin-i T."/>
            <person name="Nakagawa M."/>
            <person name="Sakamoto N."/>
            <person name="Oishi K."/>
            <person name="Kohara Y."/>
            <person name="Kobayashi M."/>
            <person name="Toyoda A."/>
            <person name="Sakaki Y."/>
            <person name="Sakurai T."/>
            <person name="Iida K."/>
            <person name="Akiyama K."/>
            <person name="Satou M."/>
            <person name="Toyoda T."/>
            <person name="Konagaya A."/>
            <person name="Carninci P."/>
            <person name="Kawai J."/>
            <person name="Hayashizaki Y."/>
            <person name="Shinozaki K."/>
        </authorList>
    </citation>
    <scope>NUCLEOTIDE SEQUENCE</scope>
</reference>
<dbReference type="EMBL" id="AK221311">
    <property type="protein sequence ID" value="BAD94077.1"/>
    <property type="molecule type" value="mRNA"/>
</dbReference>